<dbReference type="InterPro" id="IPR050469">
    <property type="entry name" value="Diguanylate_Cyclase"/>
</dbReference>
<gene>
    <name evidence="9" type="ORF">J2S73_002438</name>
</gene>
<dbReference type="PROSITE" id="PS50887">
    <property type="entry name" value="GGDEF"/>
    <property type="match status" value="1"/>
</dbReference>
<dbReference type="GO" id="GO:0043709">
    <property type="term" value="P:cell adhesion involved in single-species biofilm formation"/>
    <property type="evidence" value="ECO:0007669"/>
    <property type="project" value="TreeGrafter"/>
</dbReference>
<dbReference type="Pfam" id="PF00990">
    <property type="entry name" value="GGDEF"/>
    <property type="match status" value="1"/>
</dbReference>
<evidence type="ECO:0000313" key="9">
    <source>
        <dbReference type="EMBL" id="MDQ0315981.1"/>
    </source>
</evidence>
<dbReference type="PANTHER" id="PTHR45138">
    <property type="entry name" value="REGULATORY COMPONENTS OF SENSORY TRANSDUCTION SYSTEM"/>
    <property type="match status" value="1"/>
</dbReference>
<sequence length="381" mass="41099">MIDFIVALLRNTGMLAVVAVGYGFVAPRLKGPASALVLGLLCGLGACATMLDPISIQAGIFVDSRTTMVVLAGFFGGPLAGGIAAALPSVLRIHFGGIGAPAGVLSILISLAIGLAGYYIFYRKSEKIRYRHIIVLASATPLTTLSLLLLPPAVALEVLTHSGWTVNLMRLFGVVFLGAILLHEQQRGRAEARVREMAYIDELSGLANRRAFFAHLTKEWKRWERYDEAFTIVLVDIDRFKLINDTFGHPVGDIVIQRLARIMLEESRTSDVVARTGGEEFGLLLPYTTSASGYLVAERIRARVESEVLVAEGNDIRFTVSLGVSADVESYSTMSRCLSGADRALYEAKHLGRNTVVIDTPTLDEADGPPARLAMVGGPLK</sequence>
<keyword evidence="9" id="KW-0548">Nucleotidyltransferase</keyword>
<keyword evidence="10" id="KW-1185">Reference proteome</keyword>
<evidence type="ECO:0000256" key="1">
    <source>
        <dbReference type="ARBA" id="ARBA00004651"/>
    </source>
</evidence>
<evidence type="ECO:0000256" key="7">
    <source>
        <dbReference type="SAM" id="Phobius"/>
    </source>
</evidence>
<feature type="transmembrane region" description="Helical" evidence="7">
    <location>
        <begin position="7"/>
        <end position="27"/>
    </location>
</feature>
<dbReference type="Pfam" id="PF07694">
    <property type="entry name" value="5TM-5TMR_LYT"/>
    <property type="match status" value="1"/>
</dbReference>
<feature type="transmembrane region" description="Helical" evidence="7">
    <location>
        <begin position="66"/>
        <end position="87"/>
    </location>
</feature>
<evidence type="ECO:0000256" key="5">
    <source>
        <dbReference type="ARBA" id="ARBA00022989"/>
    </source>
</evidence>
<dbReference type="InterPro" id="IPR043128">
    <property type="entry name" value="Rev_trsase/Diguanyl_cyclase"/>
</dbReference>
<dbReference type="RefSeq" id="WP_306885808.1">
    <property type="nucleotide sequence ID" value="NZ_JAUSUL010000002.1"/>
</dbReference>
<comment type="subcellular location">
    <subcellularLocation>
        <location evidence="1">Cell membrane</location>
        <topology evidence="1">Multi-pass membrane protein</topology>
    </subcellularLocation>
</comment>
<evidence type="ECO:0000256" key="2">
    <source>
        <dbReference type="ARBA" id="ARBA00012528"/>
    </source>
</evidence>
<feature type="transmembrane region" description="Helical" evidence="7">
    <location>
        <begin position="164"/>
        <end position="183"/>
    </location>
</feature>
<accession>A0AAE3VQM9</accession>
<dbReference type="GO" id="GO:0005886">
    <property type="term" value="C:plasma membrane"/>
    <property type="evidence" value="ECO:0007669"/>
    <property type="project" value="UniProtKB-SubCell"/>
</dbReference>
<organism evidence="9 10">
    <name type="scientific">Amorphus orientalis</name>
    <dbReference type="NCBI Taxonomy" id="649198"/>
    <lineage>
        <taxon>Bacteria</taxon>
        <taxon>Pseudomonadati</taxon>
        <taxon>Pseudomonadota</taxon>
        <taxon>Alphaproteobacteria</taxon>
        <taxon>Hyphomicrobiales</taxon>
        <taxon>Amorphaceae</taxon>
        <taxon>Amorphus</taxon>
    </lineage>
</organism>
<dbReference type="InterPro" id="IPR000160">
    <property type="entry name" value="GGDEF_dom"/>
</dbReference>
<keyword evidence="5 7" id="KW-1133">Transmembrane helix</keyword>
<dbReference type="InterPro" id="IPR011620">
    <property type="entry name" value="Sig_transdc_His_kinase_LytS_TM"/>
</dbReference>
<keyword evidence="3" id="KW-1003">Cell membrane</keyword>
<protein>
    <recommendedName>
        <fullName evidence="2">diguanylate cyclase</fullName>
        <ecNumber evidence="2">2.7.7.65</ecNumber>
    </recommendedName>
</protein>
<dbReference type="EC" id="2.7.7.65" evidence="2"/>
<feature type="transmembrane region" description="Helical" evidence="7">
    <location>
        <begin position="33"/>
        <end position="54"/>
    </location>
</feature>
<dbReference type="GO" id="GO:1902201">
    <property type="term" value="P:negative regulation of bacterial-type flagellum-dependent cell motility"/>
    <property type="evidence" value="ECO:0007669"/>
    <property type="project" value="TreeGrafter"/>
</dbReference>
<feature type="transmembrane region" description="Helical" evidence="7">
    <location>
        <begin position="133"/>
        <end position="152"/>
    </location>
</feature>
<dbReference type="InterPro" id="IPR029787">
    <property type="entry name" value="Nucleotide_cyclase"/>
</dbReference>
<evidence type="ECO:0000313" key="10">
    <source>
        <dbReference type="Proteomes" id="UP001229244"/>
    </source>
</evidence>
<dbReference type="CDD" id="cd01949">
    <property type="entry name" value="GGDEF"/>
    <property type="match status" value="1"/>
</dbReference>
<dbReference type="GO" id="GO:0000155">
    <property type="term" value="F:phosphorelay sensor kinase activity"/>
    <property type="evidence" value="ECO:0007669"/>
    <property type="project" value="InterPro"/>
</dbReference>
<dbReference type="EMBL" id="JAUSUL010000002">
    <property type="protein sequence ID" value="MDQ0315981.1"/>
    <property type="molecule type" value="Genomic_DNA"/>
</dbReference>
<evidence type="ECO:0000256" key="3">
    <source>
        <dbReference type="ARBA" id="ARBA00022475"/>
    </source>
</evidence>
<comment type="caution">
    <text evidence="9">The sequence shown here is derived from an EMBL/GenBank/DDBJ whole genome shotgun (WGS) entry which is preliminary data.</text>
</comment>
<keyword evidence="4 7" id="KW-0812">Transmembrane</keyword>
<dbReference type="GO" id="GO:0071555">
    <property type="term" value="P:cell wall organization"/>
    <property type="evidence" value="ECO:0007669"/>
    <property type="project" value="InterPro"/>
</dbReference>
<dbReference type="FunFam" id="3.30.70.270:FF:000001">
    <property type="entry name" value="Diguanylate cyclase domain protein"/>
    <property type="match status" value="1"/>
</dbReference>
<keyword evidence="9" id="KW-0808">Transferase</keyword>
<dbReference type="SUPFAM" id="SSF55073">
    <property type="entry name" value="Nucleotide cyclase"/>
    <property type="match status" value="1"/>
</dbReference>
<proteinExistence type="predicted"/>
<keyword evidence="6 7" id="KW-0472">Membrane</keyword>
<dbReference type="SMART" id="SM00267">
    <property type="entry name" value="GGDEF"/>
    <property type="match status" value="1"/>
</dbReference>
<feature type="domain" description="GGDEF" evidence="8">
    <location>
        <begin position="228"/>
        <end position="361"/>
    </location>
</feature>
<dbReference type="PANTHER" id="PTHR45138:SF24">
    <property type="entry name" value="DIGUANYLATE CYCLASE DGCC-RELATED"/>
    <property type="match status" value="1"/>
</dbReference>
<reference evidence="9" key="1">
    <citation type="submission" date="2023-07" db="EMBL/GenBank/DDBJ databases">
        <title>Genomic Encyclopedia of Type Strains, Phase IV (KMG-IV): sequencing the most valuable type-strain genomes for metagenomic binning, comparative biology and taxonomic classification.</title>
        <authorList>
            <person name="Goeker M."/>
        </authorList>
    </citation>
    <scope>NUCLEOTIDE SEQUENCE</scope>
    <source>
        <strain evidence="9">DSM 21202</strain>
    </source>
</reference>
<name>A0AAE3VQM9_9HYPH</name>
<dbReference type="NCBIfam" id="TIGR00254">
    <property type="entry name" value="GGDEF"/>
    <property type="match status" value="1"/>
</dbReference>
<dbReference type="GO" id="GO:0052621">
    <property type="term" value="F:diguanylate cyclase activity"/>
    <property type="evidence" value="ECO:0007669"/>
    <property type="project" value="UniProtKB-EC"/>
</dbReference>
<dbReference type="Proteomes" id="UP001229244">
    <property type="component" value="Unassembled WGS sequence"/>
</dbReference>
<dbReference type="AlphaFoldDB" id="A0AAE3VQM9"/>
<evidence type="ECO:0000259" key="8">
    <source>
        <dbReference type="PROSITE" id="PS50887"/>
    </source>
</evidence>
<feature type="transmembrane region" description="Helical" evidence="7">
    <location>
        <begin position="93"/>
        <end position="121"/>
    </location>
</feature>
<evidence type="ECO:0000256" key="4">
    <source>
        <dbReference type="ARBA" id="ARBA00022692"/>
    </source>
</evidence>
<dbReference type="Gene3D" id="1.10.1760.20">
    <property type="match status" value="1"/>
</dbReference>
<dbReference type="Gene3D" id="3.30.70.270">
    <property type="match status" value="1"/>
</dbReference>
<evidence type="ECO:0000256" key="6">
    <source>
        <dbReference type="ARBA" id="ARBA00023136"/>
    </source>
</evidence>